<gene>
    <name evidence="1" type="ORF">LCGC14_1770970</name>
</gene>
<protein>
    <submittedName>
        <fullName evidence="1">Uncharacterized protein</fullName>
    </submittedName>
</protein>
<dbReference type="AlphaFoldDB" id="A0A0F9HKU7"/>
<dbReference type="EMBL" id="LAZR01016602">
    <property type="protein sequence ID" value="KKM03777.1"/>
    <property type="molecule type" value="Genomic_DNA"/>
</dbReference>
<proteinExistence type="predicted"/>
<organism evidence="1">
    <name type="scientific">marine sediment metagenome</name>
    <dbReference type="NCBI Taxonomy" id="412755"/>
    <lineage>
        <taxon>unclassified sequences</taxon>
        <taxon>metagenomes</taxon>
        <taxon>ecological metagenomes</taxon>
    </lineage>
</organism>
<reference evidence="1" key="1">
    <citation type="journal article" date="2015" name="Nature">
        <title>Complex archaea that bridge the gap between prokaryotes and eukaryotes.</title>
        <authorList>
            <person name="Spang A."/>
            <person name="Saw J.H."/>
            <person name="Jorgensen S.L."/>
            <person name="Zaremba-Niedzwiedzka K."/>
            <person name="Martijn J."/>
            <person name="Lind A.E."/>
            <person name="van Eijk R."/>
            <person name="Schleper C."/>
            <person name="Guy L."/>
            <person name="Ettema T.J."/>
        </authorList>
    </citation>
    <scope>NUCLEOTIDE SEQUENCE</scope>
</reference>
<accession>A0A0F9HKU7</accession>
<evidence type="ECO:0000313" key="1">
    <source>
        <dbReference type="EMBL" id="KKM03777.1"/>
    </source>
</evidence>
<sequence length="88" mass="10398">MKQGQNWLKEKLANLAHEQWSGWMEYLFSKGEFNKDGTWTMPKWAVERWSQQMKTPYSELSKSEQDSDRSEADKFLAVMGEHKILGLK</sequence>
<comment type="caution">
    <text evidence="1">The sequence shown here is derived from an EMBL/GenBank/DDBJ whole genome shotgun (WGS) entry which is preliminary data.</text>
</comment>
<name>A0A0F9HKU7_9ZZZZ</name>